<evidence type="ECO:0000313" key="2">
    <source>
        <dbReference type="Proteomes" id="UP000220629"/>
    </source>
</evidence>
<protein>
    <recommendedName>
        <fullName evidence="3">DUF4926 domain-containing protein</fullName>
    </recommendedName>
</protein>
<organism evidence="1 2">
    <name type="scientific">Burkholderia gladioli</name>
    <name type="common">Pseudomonas marginata</name>
    <name type="synonym">Phytomonas marginata</name>
    <dbReference type="NCBI Taxonomy" id="28095"/>
    <lineage>
        <taxon>Bacteria</taxon>
        <taxon>Pseudomonadati</taxon>
        <taxon>Pseudomonadota</taxon>
        <taxon>Betaproteobacteria</taxon>
        <taxon>Burkholderiales</taxon>
        <taxon>Burkholderiaceae</taxon>
        <taxon>Burkholderia</taxon>
    </lineage>
</organism>
<reference evidence="2" key="1">
    <citation type="submission" date="2017-09" db="EMBL/GenBank/DDBJ databases">
        <title>FDA dAtabase for Regulatory Grade micrObial Sequences (FDA-ARGOS): Supporting development and validation of Infectious Disease Dx tests.</title>
        <authorList>
            <person name="Minogue T."/>
            <person name="Wolcott M."/>
            <person name="Wasieloski L."/>
            <person name="Aguilar W."/>
            <person name="Moore D."/>
            <person name="Tallon L."/>
            <person name="Sadzewicz L."/>
            <person name="Ott S."/>
            <person name="Zhao X."/>
            <person name="Nagaraj S."/>
            <person name="Vavikolanu K."/>
            <person name="Aluvathingal J."/>
            <person name="Nadendla S."/>
            <person name="Sichtig H."/>
        </authorList>
    </citation>
    <scope>NUCLEOTIDE SEQUENCE [LARGE SCALE GENOMIC DNA]</scope>
    <source>
        <strain evidence="2">FDAARGOS_390</strain>
    </source>
</reference>
<dbReference type="AlphaFoldDB" id="A0A2A7S961"/>
<name>A0A2A7S961_BURGA</name>
<sequence length="88" mass="9876">MDDSIGWFTEAEYTVFWFYKEPSVRLPIYSRVRYVGPVNVEEQINPGDIGYVIEDYGDGNYEVEFSDPDGTTRALAVIAGSGLEPAET</sequence>
<evidence type="ECO:0000313" key="1">
    <source>
        <dbReference type="EMBL" id="PEH40111.1"/>
    </source>
</evidence>
<dbReference type="InterPro" id="IPR032568">
    <property type="entry name" value="DUF4926"/>
</dbReference>
<dbReference type="Pfam" id="PF16277">
    <property type="entry name" value="DUF4926"/>
    <property type="match status" value="1"/>
</dbReference>
<dbReference type="EMBL" id="PDDY01000004">
    <property type="protein sequence ID" value="PEH40111.1"/>
    <property type="molecule type" value="Genomic_DNA"/>
</dbReference>
<dbReference type="Proteomes" id="UP000220629">
    <property type="component" value="Unassembled WGS sequence"/>
</dbReference>
<evidence type="ECO:0008006" key="3">
    <source>
        <dbReference type="Google" id="ProtNLM"/>
    </source>
</evidence>
<comment type="caution">
    <text evidence="1">The sequence shown here is derived from an EMBL/GenBank/DDBJ whole genome shotgun (WGS) entry which is preliminary data.</text>
</comment>
<accession>A0A2A7S961</accession>
<gene>
    <name evidence="1" type="ORF">CRM94_19520</name>
</gene>
<proteinExistence type="predicted"/>